<evidence type="ECO:0000313" key="3">
    <source>
        <dbReference type="EMBL" id="OGZ61305.1"/>
    </source>
</evidence>
<protein>
    <submittedName>
        <fullName evidence="3">Uncharacterized protein</fullName>
    </submittedName>
</protein>
<feature type="compositionally biased region" description="Polar residues" evidence="1">
    <location>
        <begin position="154"/>
        <end position="172"/>
    </location>
</feature>
<reference evidence="3 4" key="1">
    <citation type="journal article" date="2016" name="Nat. Commun.">
        <title>Thousands of microbial genomes shed light on interconnected biogeochemical processes in an aquifer system.</title>
        <authorList>
            <person name="Anantharaman K."/>
            <person name="Brown C.T."/>
            <person name="Hug L.A."/>
            <person name="Sharon I."/>
            <person name="Castelle C.J."/>
            <person name="Probst A.J."/>
            <person name="Thomas B.C."/>
            <person name="Singh A."/>
            <person name="Wilkins M.J."/>
            <person name="Karaoz U."/>
            <person name="Brodie E.L."/>
            <person name="Williams K.H."/>
            <person name="Hubbard S.S."/>
            <person name="Banfield J.F."/>
        </authorList>
    </citation>
    <scope>NUCLEOTIDE SEQUENCE [LARGE SCALE GENOMIC DNA]</scope>
</reference>
<feature type="region of interest" description="Disordered" evidence="1">
    <location>
        <begin position="148"/>
        <end position="191"/>
    </location>
</feature>
<evidence type="ECO:0000256" key="2">
    <source>
        <dbReference type="SAM" id="Phobius"/>
    </source>
</evidence>
<sequence>MRRASFLKSNFFVALSVLLFAGLVFWVLYQFDSNDSDIKLFNEGVALLERWETEQNPELLVEAQNKFVEVSQTSPSSRVRRDALYNSARLLAEEVGTKTALELALKLFSQAADKDRRELHRSDNHPDVVDARKNFELTTRKLFDELQQVREGKNPNQPSNANVTQGHAQQMTDAAGRVGRSSGADRPFSDF</sequence>
<gene>
    <name evidence="3" type="ORF">A2932_02030</name>
</gene>
<feature type="transmembrane region" description="Helical" evidence="2">
    <location>
        <begin position="12"/>
        <end position="29"/>
    </location>
</feature>
<comment type="caution">
    <text evidence="3">The sequence shown here is derived from an EMBL/GenBank/DDBJ whole genome shotgun (WGS) entry which is preliminary data.</text>
</comment>
<evidence type="ECO:0000256" key="1">
    <source>
        <dbReference type="SAM" id="MobiDB-lite"/>
    </source>
</evidence>
<keyword evidence="2" id="KW-0472">Membrane</keyword>
<keyword evidence="2" id="KW-0812">Transmembrane</keyword>
<proteinExistence type="predicted"/>
<name>A0A1G2HFQ5_9BACT</name>
<keyword evidence="2" id="KW-1133">Transmembrane helix</keyword>
<dbReference type="EMBL" id="MHOI01000020">
    <property type="protein sequence ID" value="OGZ61305.1"/>
    <property type="molecule type" value="Genomic_DNA"/>
</dbReference>
<organism evidence="3 4">
    <name type="scientific">Candidatus Spechtbacteria bacterium RIFCSPLOWO2_01_FULL_46_10</name>
    <dbReference type="NCBI Taxonomy" id="1802163"/>
    <lineage>
        <taxon>Bacteria</taxon>
        <taxon>Candidatus Spechtiibacteriota</taxon>
    </lineage>
</organism>
<evidence type="ECO:0000313" key="4">
    <source>
        <dbReference type="Proteomes" id="UP000179153"/>
    </source>
</evidence>
<dbReference type="AlphaFoldDB" id="A0A1G2HFQ5"/>
<dbReference type="Proteomes" id="UP000179153">
    <property type="component" value="Unassembled WGS sequence"/>
</dbReference>
<accession>A0A1G2HFQ5</accession>